<evidence type="ECO:0000313" key="4">
    <source>
        <dbReference type="Proteomes" id="UP000054007"/>
    </source>
</evidence>
<proteinExistence type="predicted"/>
<dbReference type="AlphaFoldDB" id="A0A0D7AUK7"/>
<gene>
    <name evidence="3" type="ORF">CYLTODRAFT_475542</name>
</gene>
<feature type="region of interest" description="Disordered" evidence="1">
    <location>
        <begin position="140"/>
        <end position="264"/>
    </location>
</feature>
<dbReference type="EMBL" id="KN880829">
    <property type="protein sequence ID" value="KIY62063.1"/>
    <property type="molecule type" value="Genomic_DNA"/>
</dbReference>
<feature type="compositionally biased region" description="Acidic residues" evidence="1">
    <location>
        <begin position="168"/>
        <end position="189"/>
    </location>
</feature>
<name>A0A0D7AUK7_9AGAR</name>
<evidence type="ECO:0000256" key="2">
    <source>
        <dbReference type="SAM" id="SignalP"/>
    </source>
</evidence>
<keyword evidence="4" id="KW-1185">Reference proteome</keyword>
<evidence type="ECO:0000313" key="3">
    <source>
        <dbReference type="EMBL" id="KIY62063.1"/>
    </source>
</evidence>
<feature type="region of interest" description="Disordered" evidence="1">
    <location>
        <begin position="308"/>
        <end position="329"/>
    </location>
</feature>
<feature type="compositionally biased region" description="Basic residues" evidence="1">
    <location>
        <begin position="237"/>
        <end position="249"/>
    </location>
</feature>
<accession>A0A0D7AUK7</accession>
<evidence type="ECO:0000256" key="1">
    <source>
        <dbReference type="SAM" id="MobiDB-lite"/>
    </source>
</evidence>
<feature type="chain" id="PRO_5002316564" evidence="2">
    <location>
        <begin position="20"/>
        <end position="496"/>
    </location>
</feature>
<organism evidence="3 4">
    <name type="scientific">Cylindrobasidium torrendii FP15055 ss-10</name>
    <dbReference type="NCBI Taxonomy" id="1314674"/>
    <lineage>
        <taxon>Eukaryota</taxon>
        <taxon>Fungi</taxon>
        <taxon>Dikarya</taxon>
        <taxon>Basidiomycota</taxon>
        <taxon>Agaricomycotina</taxon>
        <taxon>Agaricomycetes</taxon>
        <taxon>Agaricomycetidae</taxon>
        <taxon>Agaricales</taxon>
        <taxon>Marasmiineae</taxon>
        <taxon>Physalacriaceae</taxon>
        <taxon>Cylindrobasidium</taxon>
    </lineage>
</organism>
<reference evidence="3 4" key="1">
    <citation type="journal article" date="2015" name="Fungal Genet. Biol.">
        <title>Evolution of novel wood decay mechanisms in Agaricales revealed by the genome sequences of Fistulina hepatica and Cylindrobasidium torrendii.</title>
        <authorList>
            <person name="Floudas D."/>
            <person name="Held B.W."/>
            <person name="Riley R."/>
            <person name="Nagy L.G."/>
            <person name="Koehler G."/>
            <person name="Ransdell A.S."/>
            <person name="Younus H."/>
            <person name="Chow J."/>
            <person name="Chiniquy J."/>
            <person name="Lipzen A."/>
            <person name="Tritt A."/>
            <person name="Sun H."/>
            <person name="Haridas S."/>
            <person name="LaButti K."/>
            <person name="Ohm R.A."/>
            <person name="Kues U."/>
            <person name="Blanchette R.A."/>
            <person name="Grigoriev I.V."/>
            <person name="Minto R.E."/>
            <person name="Hibbett D.S."/>
        </authorList>
    </citation>
    <scope>NUCLEOTIDE SEQUENCE [LARGE SCALE GENOMIC DNA]</scope>
    <source>
        <strain evidence="3 4">FP15055 ss-10</strain>
    </source>
</reference>
<keyword evidence="2" id="KW-0732">Signal</keyword>
<feature type="signal peptide" evidence="2">
    <location>
        <begin position="1"/>
        <end position="19"/>
    </location>
</feature>
<dbReference type="Proteomes" id="UP000054007">
    <property type="component" value="Unassembled WGS sequence"/>
</dbReference>
<protein>
    <submittedName>
        <fullName evidence="3">Uncharacterized protein</fullName>
    </submittedName>
</protein>
<sequence length="496" mass="55087">MTAGQGLFLLLVLPRQLRILNRTQFYSQPRVLLIAYRSSQRAKSELKAALEEGYSLTPMPSPVLKVTPMKARTSIGQWSSNGSGSFTNPLLRTPQSPTKVFVSVKDIHDNYSPAQIQRQPLLIPSSPTASAADYDEELMEERVEQHRGGGKTRAGHSLKLFNPRFADESEEEENEKVEDTEDEDFEDGDEGHSSDEEYVPVGRTKKARRDTTYEDSDGDDYIPAPRKPLKSSAPRKAVARKGKAQKKPSKPMGKGTRPTAAPRKVIKRTLSTASLDVFDDIEHKKPRVADSEIGTSGSEVRTVFDAPEATAVSGSEGTPDTGDGEDTDTLDESAEEIVWKFMPEDSPDRILNLKSGIKITEKLIEAFKEHFASGGDIARMRPTSECAEVPEFKPKQVAVPKVAGLRIFSPSPEDIIRATAAYPILSIRALEQGHFKLLFHRKGADKKWVCPHGCKDYTGRLTGRLTGRPTLWDHIEKCPKIFNFQHIAAKLNLHQD</sequence>